<dbReference type="PANTHER" id="PTHR43651">
    <property type="entry name" value="1,4-ALPHA-GLUCAN-BRANCHING ENZYME"/>
    <property type="match status" value="1"/>
</dbReference>
<evidence type="ECO:0000313" key="14">
    <source>
        <dbReference type="Proteomes" id="UP000233425"/>
    </source>
</evidence>
<dbReference type="NCBIfam" id="TIGR01515">
    <property type="entry name" value="branching_enzym"/>
    <property type="match status" value="1"/>
</dbReference>
<dbReference type="AlphaFoldDB" id="A0A2N0UL94"/>
<dbReference type="NCBIfam" id="NF003811">
    <property type="entry name" value="PRK05402.1"/>
    <property type="match status" value="1"/>
</dbReference>
<dbReference type="Gene3D" id="2.60.40.10">
    <property type="entry name" value="Immunoglobulins"/>
    <property type="match status" value="1"/>
</dbReference>
<comment type="subunit">
    <text evidence="11">Monomer.</text>
</comment>
<feature type="active site" description="Proton donor" evidence="11">
    <location>
        <position position="362"/>
    </location>
</feature>
<dbReference type="GO" id="GO:0005829">
    <property type="term" value="C:cytosol"/>
    <property type="evidence" value="ECO:0007669"/>
    <property type="project" value="TreeGrafter"/>
</dbReference>
<comment type="pathway">
    <text evidence="3 11">Glycan biosynthesis; glycogen biosynthesis.</text>
</comment>
<organism evidence="13 14">
    <name type="scientific">Ruminococcus bromii</name>
    <dbReference type="NCBI Taxonomy" id="40518"/>
    <lineage>
        <taxon>Bacteria</taxon>
        <taxon>Bacillati</taxon>
        <taxon>Bacillota</taxon>
        <taxon>Clostridia</taxon>
        <taxon>Eubacteriales</taxon>
        <taxon>Oscillospiraceae</taxon>
        <taxon>Ruminococcus</taxon>
    </lineage>
</organism>
<name>A0A2N0UL94_9FIRM</name>
<proteinExistence type="inferred from homology"/>
<dbReference type="CDD" id="cd11322">
    <property type="entry name" value="AmyAc_Glg_BE"/>
    <property type="match status" value="1"/>
</dbReference>
<reference evidence="13" key="1">
    <citation type="journal article" date="2018" name="Environ. Microbiol.">
        <title>Sporulation capability and amylosome conservation among diverse human colonic and rumen isolates of the keystone starch-degrader Ruminococcus bromii.</title>
        <authorList>
            <person name="Mukhopadhya I."/>
            <person name="Morais S."/>
            <person name="Laverde-Gomez J."/>
            <person name="Sheridan P.O."/>
            <person name="Walker A.W."/>
            <person name="Kelly W."/>
            <person name="Klieve A.V."/>
            <person name="Ouwerkerk D."/>
            <person name="Duncan S.H."/>
            <person name="Louis P."/>
            <person name="Koropatkin N."/>
            <person name="Cockburn D."/>
            <person name="Kibler R."/>
            <person name="Cooper P.J."/>
            <person name="Sandoval C."/>
            <person name="Crost E."/>
            <person name="Juge N."/>
            <person name="Bayer E.A."/>
            <person name="Flint H.J."/>
        </authorList>
    </citation>
    <scope>NUCLEOTIDE SEQUENCE [LARGE SCALE GENOMIC DNA]</scope>
    <source>
        <strain evidence="13">ATCC 27255</strain>
    </source>
</reference>
<dbReference type="GO" id="GO:0004553">
    <property type="term" value="F:hydrolase activity, hydrolyzing O-glycosyl compounds"/>
    <property type="evidence" value="ECO:0007669"/>
    <property type="project" value="InterPro"/>
</dbReference>
<dbReference type="GO" id="GO:0030245">
    <property type="term" value="P:cellulose catabolic process"/>
    <property type="evidence" value="ECO:0007669"/>
    <property type="project" value="UniProtKB-KW"/>
</dbReference>
<dbReference type="InterPro" id="IPR006047">
    <property type="entry name" value="GH13_cat_dom"/>
</dbReference>
<comment type="similarity">
    <text evidence="4 11">Belongs to the glycosyl hydrolase 13 family. GlgB subfamily.</text>
</comment>
<evidence type="ECO:0000256" key="9">
    <source>
        <dbReference type="ARBA" id="ARBA00023056"/>
    </source>
</evidence>
<dbReference type="PANTHER" id="PTHR43651:SF3">
    <property type="entry name" value="1,4-ALPHA-GLUCAN-BRANCHING ENZYME"/>
    <property type="match status" value="1"/>
</dbReference>
<dbReference type="Gene3D" id="3.20.20.80">
    <property type="entry name" value="Glycosidases"/>
    <property type="match status" value="1"/>
</dbReference>
<dbReference type="FunFam" id="2.60.40.1180:FF:000002">
    <property type="entry name" value="1,4-alpha-glucan branching enzyme GlgB"/>
    <property type="match status" value="1"/>
</dbReference>
<feature type="domain" description="Glycosyl hydrolase family 13 catalytic" evidence="12">
    <location>
        <begin position="152"/>
        <end position="512"/>
    </location>
</feature>
<dbReference type="GO" id="GO:0043169">
    <property type="term" value="F:cation binding"/>
    <property type="evidence" value="ECO:0007669"/>
    <property type="project" value="InterPro"/>
</dbReference>
<keyword evidence="10 11" id="KW-0119">Carbohydrate metabolism</keyword>
<evidence type="ECO:0000256" key="8">
    <source>
        <dbReference type="ARBA" id="ARBA00023001"/>
    </source>
</evidence>
<evidence type="ECO:0000256" key="4">
    <source>
        <dbReference type="ARBA" id="ARBA00009000"/>
    </source>
</evidence>
<dbReference type="GO" id="GO:0005978">
    <property type="term" value="P:glycogen biosynthetic process"/>
    <property type="evidence" value="ECO:0007669"/>
    <property type="project" value="UniProtKB-UniRule"/>
</dbReference>
<dbReference type="InterPro" id="IPR014756">
    <property type="entry name" value="Ig_E-set"/>
</dbReference>
<evidence type="ECO:0000256" key="1">
    <source>
        <dbReference type="ARBA" id="ARBA00000826"/>
    </source>
</evidence>
<protein>
    <recommendedName>
        <fullName evidence="11">1,4-alpha-glucan branching enzyme GlgB</fullName>
        <ecNumber evidence="11">2.4.1.18</ecNumber>
    </recommendedName>
    <alternativeName>
        <fullName evidence="11">1,4-alpha-D-glucan:1,4-alpha-D-glucan 6-glucosyl-transferase</fullName>
    </alternativeName>
    <alternativeName>
        <fullName evidence="11">Alpha-(1-&gt;4)-glucan branching enzyme</fullName>
    </alternativeName>
    <alternativeName>
        <fullName evidence="11">Glycogen branching enzyme</fullName>
        <shortName evidence="11">BE</shortName>
    </alternativeName>
</protein>
<evidence type="ECO:0000313" key="13">
    <source>
        <dbReference type="EMBL" id="PKD27747.1"/>
    </source>
</evidence>
<dbReference type="Proteomes" id="UP000233425">
    <property type="component" value="Unassembled WGS sequence"/>
</dbReference>
<dbReference type="EC" id="2.4.1.18" evidence="11"/>
<dbReference type="UniPathway" id="UPA00164"/>
<evidence type="ECO:0000256" key="7">
    <source>
        <dbReference type="ARBA" id="ARBA00022679"/>
    </source>
</evidence>
<dbReference type="FunFam" id="3.20.20.80:FF:000003">
    <property type="entry name" value="1,4-alpha-glucan branching enzyme GlgB"/>
    <property type="match status" value="1"/>
</dbReference>
<dbReference type="Pfam" id="PF02806">
    <property type="entry name" value="Alpha-amylase_C"/>
    <property type="match status" value="1"/>
</dbReference>
<dbReference type="NCBIfam" id="NF008967">
    <property type="entry name" value="PRK12313.1"/>
    <property type="match status" value="1"/>
</dbReference>
<dbReference type="SUPFAM" id="SSF51011">
    <property type="entry name" value="Glycosyl hydrolase domain"/>
    <property type="match status" value="1"/>
</dbReference>
<evidence type="ECO:0000256" key="6">
    <source>
        <dbReference type="ARBA" id="ARBA00022676"/>
    </source>
</evidence>
<keyword evidence="14" id="KW-1185">Reference proteome</keyword>
<gene>
    <name evidence="13" type="primary">glgB_1</name>
    <name evidence="11" type="synonym">glgB</name>
    <name evidence="13" type="ORF">RBATCC27255_01511</name>
</gene>
<accession>A0A2N0UL94</accession>
<dbReference type="CDD" id="cd02855">
    <property type="entry name" value="E_set_GBE_prok_N"/>
    <property type="match status" value="1"/>
</dbReference>
<dbReference type="EMBL" id="NNSR01000069">
    <property type="protein sequence ID" value="PKD27747.1"/>
    <property type="molecule type" value="Genomic_DNA"/>
</dbReference>
<dbReference type="InterPro" id="IPR006048">
    <property type="entry name" value="A-amylase/branching_C"/>
</dbReference>
<dbReference type="InterPro" id="IPR037439">
    <property type="entry name" value="Branching_enzy"/>
</dbReference>
<dbReference type="Pfam" id="PF02922">
    <property type="entry name" value="CBM_48"/>
    <property type="match status" value="1"/>
</dbReference>
<dbReference type="InterPro" id="IPR017853">
    <property type="entry name" value="GH"/>
</dbReference>
<sequence length="638" mass="74191">MNYSFNEARPALEVFHTGDSVYAYNLLGAHLVNWNGRNGCVFRVWAPTARSVSVAGEFNNWDNNATYMYDIGYGVWEVFVEGVEEFCAYKYCIESEYGDRLMKADPYAFHAQTRPGQASLVYDIENYSWNDGEWLNKRKENNISSSPMNIYEIHAGSWRKYPDGNFFNYQKLADELIPYLKEMHYTHIQLMPIMEYPYDGSWGYQATGYYAPTSRFGTPSDFMTFVDRLHCEGIGVILDWVPSNFPVDDFGLAKFDGSPLYESNDPKTSKRDSWGTCLFNYARFEVTSFLVSCAMFWLDKYHIDGLRIGALSSMLYLDYGKSEGEWEPNKFGGKENLDAVDFVKRLNTAVHMYHPDVMMFAEENTSWPKLTHKIEDGGLGFDFKWNMGWMNDMLHYMSLNSMWRPFNHDSLTFSFYYAFSEKFLLPISHDEVSHGKGALIKQMPGKYDEQFAGVRAFITYMYAHPGKKLVFMGTEIGQFDEWNFNEAIQWDLLEFEKHKKLRTFFKELNKFYLDCKPLYELDAVWKGFDWIHHDDYTNSVIAFKRTDKNGDEIVSVCNFQPIRRDEYCIGVPKFGLYDEVFNSDEERFGGSGVVNGKNIKTESMKIHGFDQGLSLTLPPLSVIYLRCTKELEPDEVQK</sequence>
<comment type="caution">
    <text evidence="13">The sequence shown here is derived from an EMBL/GenBank/DDBJ whole genome shotgun (WGS) entry which is preliminary data.</text>
</comment>
<keyword evidence="5 11" id="KW-0321">Glycogen metabolism</keyword>
<evidence type="ECO:0000256" key="5">
    <source>
        <dbReference type="ARBA" id="ARBA00022600"/>
    </source>
</evidence>
<keyword evidence="8" id="KW-0136">Cellulose degradation</keyword>
<dbReference type="InterPro" id="IPR006407">
    <property type="entry name" value="GlgB"/>
</dbReference>
<evidence type="ECO:0000256" key="3">
    <source>
        <dbReference type="ARBA" id="ARBA00004964"/>
    </source>
</evidence>
<dbReference type="PIRSF" id="PIRSF000463">
    <property type="entry name" value="GlgB"/>
    <property type="match status" value="1"/>
</dbReference>
<dbReference type="Pfam" id="PF00128">
    <property type="entry name" value="Alpha-amylase"/>
    <property type="match status" value="2"/>
</dbReference>
<comment type="caution">
    <text evidence="11">Lacks conserved residue(s) required for the propagation of feature annotation.</text>
</comment>
<dbReference type="HAMAP" id="MF_00685">
    <property type="entry name" value="GlgB"/>
    <property type="match status" value="1"/>
</dbReference>
<dbReference type="SMART" id="SM00642">
    <property type="entry name" value="Aamy"/>
    <property type="match status" value="1"/>
</dbReference>
<keyword evidence="8" id="KW-0624">Polysaccharide degradation</keyword>
<dbReference type="GO" id="GO:0003844">
    <property type="term" value="F:1,4-alpha-glucan branching enzyme activity"/>
    <property type="evidence" value="ECO:0007669"/>
    <property type="project" value="UniProtKB-UniRule"/>
</dbReference>
<dbReference type="SUPFAM" id="SSF81296">
    <property type="entry name" value="E set domains"/>
    <property type="match status" value="1"/>
</dbReference>
<dbReference type="Gene3D" id="2.60.40.1180">
    <property type="entry name" value="Golgi alpha-mannosidase II"/>
    <property type="match status" value="1"/>
</dbReference>
<dbReference type="SUPFAM" id="SSF51445">
    <property type="entry name" value="(Trans)glycosidases"/>
    <property type="match status" value="1"/>
</dbReference>
<comment type="catalytic activity">
    <reaction evidence="1 11">
        <text>Transfers a segment of a (1-&gt;4)-alpha-D-glucan chain to a primary hydroxy group in a similar glucan chain.</text>
        <dbReference type="EC" id="2.4.1.18"/>
    </reaction>
</comment>
<dbReference type="RefSeq" id="WP_101029456.1">
    <property type="nucleotide sequence ID" value="NZ_CABMMZ010000069.1"/>
</dbReference>
<keyword evidence="7 11" id="KW-0808">Transferase</keyword>
<keyword evidence="9 11" id="KW-0320">Glycogen biosynthesis</keyword>
<dbReference type="InterPro" id="IPR004193">
    <property type="entry name" value="Glyco_hydro_13_N"/>
</dbReference>
<dbReference type="InterPro" id="IPR013783">
    <property type="entry name" value="Ig-like_fold"/>
</dbReference>
<evidence type="ECO:0000256" key="11">
    <source>
        <dbReference type="HAMAP-Rule" id="MF_00685"/>
    </source>
</evidence>
<dbReference type="InterPro" id="IPR013780">
    <property type="entry name" value="Glyco_hydro_b"/>
</dbReference>
<evidence type="ECO:0000259" key="12">
    <source>
        <dbReference type="SMART" id="SM00642"/>
    </source>
</evidence>
<dbReference type="InterPro" id="IPR044143">
    <property type="entry name" value="GlgB_N_E_set_prok"/>
</dbReference>
<keyword evidence="6 11" id="KW-0328">Glycosyltransferase</keyword>
<comment type="function">
    <text evidence="2 11">Catalyzes the formation of the alpha-1,6-glucosidic linkages in glycogen by scission of a 1,4-alpha-linked oligosaccharide from growing alpha-1,4-glucan chains and the subsequent attachment of the oligosaccharide to the alpha-1,6 position.</text>
</comment>
<evidence type="ECO:0000256" key="10">
    <source>
        <dbReference type="ARBA" id="ARBA00023277"/>
    </source>
</evidence>
<evidence type="ECO:0000256" key="2">
    <source>
        <dbReference type="ARBA" id="ARBA00002953"/>
    </source>
</evidence>